<dbReference type="EMBL" id="JAHRIO010020679">
    <property type="protein sequence ID" value="MEQ2164881.1"/>
    <property type="molecule type" value="Genomic_DNA"/>
</dbReference>
<accession>A0ABV0N0J8</accession>
<dbReference type="Pfam" id="PF16698">
    <property type="entry name" value="ADAM17_MPD"/>
    <property type="match status" value="1"/>
</dbReference>
<feature type="compositionally biased region" description="Low complexity" evidence="1">
    <location>
        <begin position="318"/>
        <end position="329"/>
    </location>
</feature>
<sequence length="360" mass="38868">RFSSCSKISVGKTLRLKAPLCFKERNSKVCGNSRVEDGEECDPGLLHLNDDPCCSAVCKFKPDARCRREQGARNPSMPHAKACLPAQVIASCWFDSRTAAFTSIGDIVCVDKGRCRKGECNPFCEAVPNLQSCACNGICSPFIQPNGTFLFLRKGKPCTVGFCDGSVSGKICIFASRMDDILKTVGGSYSGNEVNKEWIPPQSKAETSDGLFSSRAVFTPQTQDMLSNLESASVRIVKPPQPPSFSAIRTGPSSQFLQQQSQVQALAPAAACSDSTQDPGPSYAANQDSVGEQRMATILEDISSDSHLGEEGPLGDFTTAGASSSATKSSYEDLTEQNPSIRDRRRLTRQDRLDTKETEC</sequence>
<dbReference type="Gene3D" id="4.10.70.10">
    <property type="entry name" value="Disintegrin domain"/>
    <property type="match status" value="1"/>
</dbReference>
<feature type="compositionally biased region" description="Basic and acidic residues" evidence="1">
    <location>
        <begin position="348"/>
        <end position="360"/>
    </location>
</feature>
<dbReference type="InterPro" id="IPR051489">
    <property type="entry name" value="ADAM_Metalloproteinase"/>
</dbReference>
<protein>
    <recommendedName>
        <fullName evidence="2">ADAM17 membrane-proximal domain-containing protein</fullName>
    </recommendedName>
</protein>
<name>A0ABV0N0J8_9TELE</name>
<reference evidence="3 4" key="1">
    <citation type="submission" date="2021-06" db="EMBL/GenBank/DDBJ databases">
        <authorList>
            <person name="Palmer J.M."/>
        </authorList>
    </citation>
    <scope>NUCLEOTIDE SEQUENCE [LARGE SCALE GENOMIC DNA]</scope>
    <source>
        <strain evidence="3 4">GA_2019</strain>
        <tissue evidence="3">Muscle</tissue>
    </source>
</reference>
<evidence type="ECO:0000313" key="4">
    <source>
        <dbReference type="Proteomes" id="UP001476798"/>
    </source>
</evidence>
<feature type="non-terminal residue" evidence="3">
    <location>
        <position position="1"/>
    </location>
</feature>
<evidence type="ECO:0000259" key="2">
    <source>
        <dbReference type="Pfam" id="PF16698"/>
    </source>
</evidence>
<dbReference type="PANTHER" id="PTHR45702:SF7">
    <property type="entry name" value="ADAM METALLOPEPTIDASE DOMAIN 17A"/>
    <property type="match status" value="1"/>
</dbReference>
<organism evidence="3 4">
    <name type="scientific">Goodea atripinnis</name>
    <dbReference type="NCBI Taxonomy" id="208336"/>
    <lineage>
        <taxon>Eukaryota</taxon>
        <taxon>Metazoa</taxon>
        <taxon>Chordata</taxon>
        <taxon>Craniata</taxon>
        <taxon>Vertebrata</taxon>
        <taxon>Euteleostomi</taxon>
        <taxon>Actinopterygii</taxon>
        <taxon>Neopterygii</taxon>
        <taxon>Teleostei</taxon>
        <taxon>Neoteleostei</taxon>
        <taxon>Acanthomorphata</taxon>
        <taxon>Ovalentaria</taxon>
        <taxon>Atherinomorphae</taxon>
        <taxon>Cyprinodontiformes</taxon>
        <taxon>Goodeidae</taxon>
        <taxon>Goodea</taxon>
    </lineage>
</organism>
<keyword evidence="4" id="KW-1185">Reference proteome</keyword>
<evidence type="ECO:0000313" key="3">
    <source>
        <dbReference type="EMBL" id="MEQ2164881.1"/>
    </source>
</evidence>
<dbReference type="Proteomes" id="UP001476798">
    <property type="component" value="Unassembled WGS sequence"/>
</dbReference>
<dbReference type="Gene3D" id="4.10.70.30">
    <property type="match status" value="1"/>
</dbReference>
<dbReference type="InterPro" id="IPR032029">
    <property type="entry name" value="ADAM17_MPD"/>
</dbReference>
<dbReference type="PANTHER" id="PTHR45702">
    <property type="entry name" value="ADAM10/ADAM17 METALLOPEPTIDASE FAMILY MEMBER"/>
    <property type="match status" value="1"/>
</dbReference>
<feature type="domain" description="ADAM17 membrane-proximal" evidence="2">
    <location>
        <begin position="123"/>
        <end position="165"/>
    </location>
</feature>
<feature type="region of interest" description="Disordered" evidence="1">
    <location>
        <begin position="304"/>
        <end position="360"/>
    </location>
</feature>
<evidence type="ECO:0000256" key="1">
    <source>
        <dbReference type="SAM" id="MobiDB-lite"/>
    </source>
</evidence>
<comment type="caution">
    <text evidence="3">The sequence shown here is derived from an EMBL/GenBank/DDBJ whole genome shotgun (WGS) entry which is preliminary data.</text>
</comment>
<proteinExistence type="predicted"/>
<gene>
    <name evidence="3" type="ORF">GOODEAATRI_011276</name>
</gene>
<dbReference type="InterPro" id="IPR036436">
    <property type="entry name" value="Disintegrin_dom_sf"/>
</dbReference>